<keyword evidence="6" id="KW-1185">Reference proteome</keyword>
<dbReference type="PANTHER" id="PTHR16047">
    <property type="entry name" value="RFWD3 PROTEIN"/>
    <property type="match status" value="1"/>
</dbReference>
<proteinExistence type="predicted"/>
<feature type="compositionally biased region" description="Basic and acidic residues" evidence="3">
    <location>
        <begin position="107"/>
        <end position="122"/>
    </location>
</feature>
<keyword evidence="2" id="KW-0863">Zinc-finger</keyword>
<feature type="compositionally biased region" description="Acidic residues" evidence="3">
    <location>
        <begin position="56"/>
        <end position="96"/>
    </location>
</feature>
<feature type="compositionally biased region" description="Polar residues" evidence="3">
    <location>
        <begin position="527"/>
        <end position="546"/>
    </location>
</feature>
<dbReference type="GO" id="GO:0036297">
    <property type="term" value="P:interstrand cross-link repair"/>
    <property type="evidence" value="ECO:0007669"/>
    <property type="project" value="InterPro"/>
</dbReference>
<reference evidence="5" key="1">
    <citation type="submission" date="2020-01" db="EMBL/GenBank/DDBJ databases">
        <authorList>
            <person name="Mishra B."/>
        </authorList>
    </citation>
    <scope>NUCLEOTIDE SEQUENCE [LARGE SCALE GENOMIC DNA]</scope>
</reference>
<comment type="caution">
    <text evidence="5">The sequence shown here is derived from an EMBL/GenBank/DDBJ whole genome shotgun (WGS) entry which is preliminary data.</text>
</comment>
<dbReference type="Pfam" id="PF13639">
    <property type="entry name" value="zf-RING_2"/>
    <property type="match status" value="1"/>
</dbReference>
<dbReference type="Gene3D" id="3.30.40.10">
    <property type="entry name" value="Zinc/RING finger domain, C3HC4 (zinc finger)"/>
    <property type="match status" value="1"/>
</dbReference>
<dbReference type="GO" id="GO:0004842">
    <property type="term" value="F:ubiquitin-protein transferase activity"/>
    <property type="evidence" value="ECO:0007669"/>
    <property type="project" value="InterPro"/>
</dbReference>
<feature type="region of interest" description="Disordered" evidence="3">
    <location>
        <begin position="523"/>
        <end position="546"/>
    </location>
</feature>
<gene>
    <name evidence="5" type="ORF">MERR_LOCUS21268</name>
</gene>
<dbReference type="InterPro" id="IPR015943">
    <property type="entry name" value="WD40/YVTN_repeat-like_dom_sf"/>
</dbReference>
<evidence type="ECO:0000256" key="3">
    <source>
        <dbReference type="SAM" id="MobiDB-lite"/>
    </source>
</evidence>
<keyword evidence="1" id="KW-0853">WD repeat</keyword>
<evidence type="ECO:0000256" key="1">
    <source>
        <dbReference type="ARBA" id="ARBA00022574"/>
    </source>
</evidence>
<dbReference type="Proteomes" id="UP000467841">
    <property type="component" value="Unassembled WGS sequence"/>
</dbReference>
<dbReference type="InterPro" id="IPR001841">
    <property type="entry name" value="Znf_RING"/>
</dbReference>
<dbReference type="InterPro" id="IPR056527">
    <property type="entry name" value="WD40_RFWD3"/>
</dbReference>
<dbReference type="PROSITE" id="PS50089">
    <property type="entry name" value="ZF_RING_2"/>
    <property type="match status" value="1"/>
</dbReference>
<keyword evidence="2" id="KW-0862">Zinc</keyword>
<dbReference type="AlphaFoldDB" id="A0A6D2IU35"/>
<dbReference type="OrthoDB" id="5600418at2759"/>
<dbReference type="InterPro" id="IPR037381">
    <property type="entry name" value="RFWD3"/>
</dbReference>
<accession>A0A6D2IU35</accession>
<dbReference type="Gene3D" id="2.130.10.10">
    <property type="entry name" value="YVTN repeat-like/Quinoprotein amine dehydrogenase"/>
    <property type="match status" value="1"/>
</dbReference>
<evidence type="ECO:0000256" key="2">
    <source>
        <dbReference type="PROSITE-ProRule" id="PRU00175"/>
    </source>
</evidence>
<name>A0A6D2IU35_9BRAS</name>
<dbReference type="SUPFAM" id="SSF57850">
    <property type="entry name" value="RING/U-box"/>
    <property type="match status" value="1"/>
</dbReference>
<organism evidence="5 6">
    <name type="scientific">Microthlaspi erraticum</name>
    <dbReference type="NCBI Taxonomy" id="1685480"/>
    <lineage>
        <taxon>Eukaryota</taxon>
        <taxon>Viridiplantae</taxon>
        <taxon>Streptophyta</taxon>
        <taxon>Embryophyta</taxon>
        <taxon>Tracheophyta</taxon>
        <taxon>Spermatophyta</taxon>
        <taxon>Magnoliopsida</taxon>
        <taxon>eudicotyledons</taxon>
        <taxon>Gunneridae</taxon>
        <taxon>Pentapetalae</taxon>
        <taxon>rosids</taxon>
        <taxon>malvids</taxon>
        <taxon>Brassicales</taxon>
        <taxon>Brassicaceae</taxon>
        <taxon>Coluteocarpeae</taxon>
        <taxon>Microthlaspi</taxon>
    </lineage>
</organism>
<feature type="compositionally biased region" description="Polar residues" evidence="3">
    <location>
        <begin position="123"/>
        <end position="135"/>
    </location>
</feature>
<dbReference type="CDD" id="cd16450">
    <property type="entry name" value="mRING-C3HGC3_RFWD3"/>
    <property type="match status" value="1"/>
</dbReference>
<feature type="region of interest" description="Disordered" evidence="3">
    <location>
        <begin position="56"/>
        <end position="141"/>
    </location>
</feature>
<evidence type="ECO:0000313" key="6">
    <source>
        <dbReference type="Proteomes" id="UP000467841"/>
    </source>
</evidence>
<dbReference type="PANTHER" id="PTHR16047:SF13">
    <property type="entry name" value="E3 UBIQUITIN-PROTEIN LIGASE RFWD3"/>
    <property type="match status" value="1"/>
</dbReference>
<dbReference type="GO" id="GO:0008270">
    <property type="term" value="F:zinc ion binding"/>
    <property type="evidence" value="ECO:0007669"/>
    <property type="project" value="UniProtKB-KW"/>
</dbReference>
<sequence>MFIRKISRLLNAKLLIFFPPWHRNELLQLALSFWVFALMPRHRRYSFHDGGVTIEEFEVPDEDEYESEDPNAEVDDTEDEEDEDEDEDEEEGEEDEPQSRVNINVADSHRVSQNESEEKEKQIMSQGVCSTSGSQEDVGLKPGETEGSSCLICMEVWTDGGEHQICCLPCGHLYGFSCIKKWLQQRRSSGKCPQCNKTCSLKDVRKIFASRIAAVDDESHKRIVFLEAKLISVEQKTAGWSNKEAQWRKLEAELRSEVKTLKKKIAYMESTCKDAQRESNVASQVQYVPGHKIYQEHHGQAPSCSFTHQGLVQINGGRIFDIDGGRQIILLARRLTGVGGSFVLTQVSLNSGEIDDILLPPTTRAIKDLHLSPHNNGLALFGSLGKKLSVLSLESHNTVLSYGLPAAAWSCSWDRNSSHHIYAGLQNGMVLVFDMRQTTGPFASLAGLTSNPVHTIHHLSANSTPTADVRSLLSASSIGLCEWNINGSEGRPSLVSGTGNPGVCISSSYCPRSDHVVASYRPRVGSSDETVPSQSSSTQTGANNNSSSVDGFHVCLKRRGVDSHYQKLSSTRGWVDTIRLPRTAIIDFGEERKQLFASCDESTRELILQDPSSFTVSQRFPLGSHHPLQDVKYARTNGTGLLEKGIWLRNWVTSGIFSSRLSLSVPTRHRFCSSKLPEKLKVSCLVARCLKGDRLCIQLTMEEANHDSANVSSDPSNDIKESNEKIFVNHAEIAWQEMRKKWVGDPSQRTSEIPMEPVIGFNATYEDLLLPNTPFPKPIPLAEMVDFLVDHWHGDGLFE</sequence>
<dbReference type="GO" id="GO:0016567">
    <property type="term" value="P:protein ubiquitination"/>
    <property type="evidence" value="ECO:0007669"/>
    <property type="project" value="InterPro"/>
</dbReference>
<dbReference type="EMBL" id="CACVBM020001140">
    <property type="protein sequence ID" value="CAA7034033.1"/>
    <property type="molecule type" value="Genomic_DNA"/>
</dbReference>
<feature type="domain" description="RING-type" evidence="4">
    <location>
        <begin position="150"/>
        <end position="196"/>
    </location>
</feature>
<evidence type="ECO:0000313" key="5">
    <source>
        <dbReference type="EMBL" id="CAA7034033.1"/>
    </source>
</evidence>
<dbReference type="SUPFAM" id="SSF50960">
    <property type="entry name" value="TolB, C-terminal domain"/>
    <property type="match status" value="1"/>
</dbReference>
<protein>
    <recommendedName>
        <fullName evidence="4">RING-type domain-containing protein</fullName>
    </recommendedName>
</protein>
<dbReference type="SMART" id="SM00184">
    <property type="entry name" value="RING"/>
    <property type="match status" value="1"/>
</dbReference>
<dbReference type="InterPro" id="IPR025124">
    <property type="entry name" value="Gag1-like_clamp"/>
</dbReference>
<evidence type="ECO:0000259" key="4">
    <source>
        <dbReference type="PROSITE" id="PS50089"/>
    </source>
</evidence>
<dbReference type="Pfam" id="PF23419">
    <property type="entry name" value="WD40_RFWD3"/>
    <property type="match status" value="1"/>
</dbReference>
<dbReference type="GO" id="GO:0005634">
    <property type="term" value="C:nucleus"/>
    <property type="evidence" value="ECO:0007669"/>
    <property type="project" value="InterPro"/>
</dbReference>
<dbReference type="InterPro" id="IPR013083">
    <property type="entry name" value="Znf_RING/FYVE/PHD"/>
</dbReference>
<keyword evidence="2" id="KW-0479">Metal-binding</keyword>
<dbReference type="Pfam" id="PF13259">
    <property type="entry name" value="clamp_Gag1-like"/>
    <property type="match status" value="1"/>
</dbReference>